<sequence>MDDAAWKRFMSTWKDMVVAFVSDVFEDGPRLAENFDMIIKEDPAFEGASVETVRTIHQSWAASQAFSYECMDRDIRPDPLKPWLLYEYCIRVDADALASCLNYLNSEGQNKRFPIAGISSGDRKNVPYVTVVRCYDIPRLNPAQNEEEREEDEDEDEDEEFEDSVETEPNSLNLSLDSVYPAFYNDANFDCWSFMEYQLASEHHPNGIVVY</sequence>
<proteinExistence type="predicted"/>
<name>A0A9W8ZID8_9PLEO</name>
<evidence type="ECO:0000313" key="2">
    <source>
        <dbReference type="EMBL" id="KAJ4407949.1"/>
    </source>
</evidence>
<dbReference type="AlphaFoldDB" id="A0A9W8ZID8"/>
<evidence type="ECO:0000313" key="3">
    <source>
        <dbReference type="Proteomes" id="UP001140510"/>
    </source>
</evidence>
<dbReference type="Proteomes" id="UP001140510">
    <property type="component" value="Unassembled WGS sequence"/>
</dbReference>
<organism evidence="2 3">
    <name type="scientific">Didymella pomorum</name>
    <dbReference type="NCBI Taxonomy" id="749634"/>
    <lineage>
        <taxon>Eukaryota</taxon>
        <taxon>Fungi</taxon>
        <taxon>Dikarya</taxon>
        <taxon>Ascomycota</taxon>
        <taxon>Pezizomycotina</taxon>
        <taxon>Dothideomycetes</taxon>
        <taxon>Pleosporomycetidae</taxon>
        <taxon>Pleosporales</taxon>
        <taxon>Pleosporineae</taxon>
        <taxon>Didymellaceae</taxon>
        <taxon>Didymella</taxon>
    </lineage>
</organism>
<gene>
    <name evidence="2" type="ORF">N0V91_003615</name>
</gene>
<keyword evidence="3" id="KW-1185">Reference proteome</keyword>
<feature type="compositionally biased region" description="Acidic residues" evidence="1">
    <location>
        <begin position="145"/>
        <end position="166"/>
    </location>
</feature>
<feature type="region of interest" description="Disordered" evidence="1">
    <location>
        <begin position="142"/>
        <end position="170"/>
    </location>
</feature>
<protein>
    <submittedName>
        <fullName evidence="2">Uncharacterized protein</fullName>
    </submittedName>
</protein>
<accession>A0A9W8ZID8</accession>
<evidence type="ECO:0000256" key="1">
    <source>
        <dbReference type="SAM" id="MobiDB-lite"/>
    </source>
</evidence>
<dbReference type="OrthoDB" id="4424523at2759"/>
<comment type="caution">
    <text evidence="2">The sequence shown here is derived from an EMBL/GenBank/DDBJ whole genome shotgun (WGS) entry which is preliminary data.</text>
</comment>
<dbReference type="EMBL" id="JAPEVA010000018">
    <property type="protein sequence ID" value="KAJ4407949.1"/>
    <property type="molecule type" value="Genomic_DNA"/>
</dbReference>
<reference evidence="2" key="1">
    <citation type="submission" date="2022-10" db="EMBL/GenBank/DDBJ databases">
        <title>Tapping the CABI collections for fungal endophytes: first genome assemblies for Collariella, Neodidymelliopsis, Ascochyta clinopodiicola, Didymella pomorum, Didymosphaeria variabile, Neocosmospora piperis and Neocucurbitaria cava.</title>
        <authorList>
            <person name="Hill R."/>
        </authorList>
    </citation>
    <scope>NUCLEOTIDE SEQUENCE</scope>
    <source>
        <strain evidence="2">IMI 355091</strain>
    </source>
</reference>